<dbReference type="HAMAP" id="MF_00607">
    <property type="entry name" value="16SrRNA_methyltr_A"/>
    <property type="match status" value="1"/>
</dbReference>
<evidence type="ECO:0000256" key="4">
    <source>
        <dbReference type="ARBA" id="ARBA00022679"/>
    </source>
</evidence>
<dbReference type="AlphaFoldDB" id="A0A7T5UPI2"/>
<keyword evidence="2 7" id="KW-0698">rRNA processing</keyword>
<organism evidence="10 11">
    <name type="scientific">Candidatus Sungiibacteriota bacterium</name>
    <dbReference type="NCBI Taxonomy" id="2750080"/>
    <lineage>
        <taxon>Bacteria</taxon>
        <taxon>Candidatus Sungiibacteriota</taxon>
    </lineage>
</organism>
<evidence type="ECO:0000259" key="9">
    <source>
        <dbReference type="SMART" id="SM00650"/>
    </source>
</evidence>
<dbReference type="NCBIfam" id="TIGR00755">
    <property type="entry name" value="ksgA"/>
    <property type="match status" value="1"/>
</dbReference>
<dbReference type="PROSITE" id="PS01131">
    <property type="entry name" value="RRNA_A_DIMETH"/>
    <property type="match status" value="1"/>
</dbReference>
<evidence type="ECO:0000256" key="5">
    <source>
        <dbReference type="ARBA" id="ARBA00022691"/>
    </source>
</evidence>
<comment type="function">
    <text evidence="7">Specifically dimethylates two adjacent adenosines (A1518 and A1519) in the loop of a conserved hairpin near the 3'-end of 16S rRNA in the 30S particle. May play a critical role in biogenesis of 30S subunits.</text>
</comment>
<evidence type="ECO:0000256" key="3">
    <source>
        <dbReference type="ARBA" id="ARBA00022603"/>
    </source>
</evidence>
<reference evidence="10 11" key="1">
    <citation type="submission" date="2020-07" db="EMBL/GenBank/DDBJ databases">
        <title>Huge and variable diversity of episymbiotic CPR bacteria and DPANN archaea in groundwater ecosystems.</title>
        <authorList>
            <person name="He C.Y."/>
            <person name="Keren R."/>
            <person name="Whittaker M."/>
            <person name="Farag I.F."/>
            <person name="Doudna J."/>
            <person name="Cate J.H.D."/>
            <person name="Banfield J.F."/>
        </authorList>
    </citation>
    <scope>NUCLEOTIDE SEQUENCE [LARGE SCALE GENOMIC DNA]</scope>
    <source>
        <strain evidence="10">NC_groundwater_541_Ag_S-0.1um_46_50</strain>
    </source>
</reference>
<dbReference type="Gene3D" id="3.40.50.150">
    <property type="entry name" value="Vaccinia Virus protein VP39"/>
    <property type="match status" value="1"/>
</dbReference>
<keyword evidence="3 7" id="KW-0489">Methyltransferase</keyword>
<dbReference type="InterPro" id="IPR020596">
    <property type="entry name" value="rRNA_Ade_Mease_Trfase_CS"/>
</dbReference>
<evidence type="ECO:0000313" key="10">
    <source>
        <dbReference type="EMBL" id="QQG44869.1"/>
    </source>
</evidence>
<keyword evidence="5 7" id="KW-0949">S-adenosyl-L-methionine</keyword>
<feature type="binding site" evidence="7 8">
    <location>
        <position position="12"/>
    </location>
    <ligand>
        <name>S-adenosyl-L-methionine</name>
        <dbReference type="ChEBI" id="CHEBI:59789"/>
    </ligand>
</feature>
<comment type="catalytic activity">
    <reaction evidence="7">
        <text>adenosine(1518)/adenosine(1519) in 16S rRNA + 4 S-adenosyl-L-methionine = N(6)-dimethyladenosine(1518)/N(6)-dimethyladenosine(1519) in 16S rRNA + 4 S-adenosyl-L-homocysteine + 4 H(+)</text>
        <dbReference type="Rhea" id="RHEA:19609"/>
        <dbReference type="Rhea" id="RHEA-COMP:10232"/>
        <dbReference type="Rhea" id="RHEA-COMP:10233"/>
        <dbReference type="ChEBI" id="CHEBI:15378"/>
        <dbReference type="ChEBI" id="CHEBI:57856"/>
        <dbReference type="ChEBI" id="CHEBI:59789"/>
        <dbReference type="ChEBI" id="CHEBI:74411"/>
        <dbReference type="ChEBI" id="CHEBI:74493"/>
        <dbReference type="EC" id="2.1.1.182"/>
    </reaction>
</comment>
<gene>
    <name evidence="7 10" type="primary">rsmA</name>
    <name evidence="7" type="synonym">ksgA</name>
    <name evidence="10" type="ORF">HYW89_02545</name>
</gene>
<dbReference type="PROSITE" id="PS51689">
    <property type="entry name" value="SAM_RNA_A_N6_MT"/>
    <property type="match status" value="1"/>
</dbReference>
<comment type="similarity">
    <text evidence="7">Belongs to the class I-like SAM-binding methyltransferase superfamily. rRNA adenine N(6)-methyltransferase family. RsmA subfamily.</text>
</comment>
<evidence type="ECO:0000256" key="2">
    <source>
        <dbReference type="ARBA" id="ARBA00022552"/>
    </source>
</evidence>
<dbReference type="SMART" id="SM00650">
    <property type="entry name" value="rADc"/>
    <property type="match status" value="1"/>
</dbReference>
<name>A0A7T5UPI2_9BACT</name>
<dbReference type="Pfam" id="PF00398">
    <property type="entry name" value="RrnaAD"/>
    <property type="match status" value="1"/>
</dbReference>
<dbReference type="SUPFAM" id="SSF53335">
    <property type="entry name" value="S-adenosyl-L-methionine-dependent methyltransferases"/>
    <property type="match status" value="1"/>
</dbReference>
<dbReference type="GO" id="GO:0005829">
    <property type="term" value="C:cytosol"/>
    <property type="evidence" value="ECO:0007669"/>
    <property type="project" value="TreeGrafter"/>
</dbReference>
<dbReference type="Gene3D" id="1.10.8.100">
    <property type="entry name" value="Ribosomal RNA adenine dimethylase-like, domain 2"/>
    <property type="match status" value="1"/>
</dbReference>
<dbReference type="Proteomes" id="UP000595618">
    <property type="component" value="Chromosome"/>
</dbReference>
<sequence length="250" mass="28086">MYAKKSLGQHFLRCRWVISTLVHAAELKSTDTVLEIGPGTGILTRALARRAKKVIAVEKDEKLAEELRIRLADGNIKNVTIISGDILKVLPRAKLGTGYKVAANIPYYLTSRLLRVLLEQKQQPSLMVLTVQKEVAQRITAKPPHMNLLALSVQAYGKPEIIKTVPASCFWPKPRVDSAVIKIRLKTKVAGNDTKLRGLFTLARSAFGQKRKTLRRSLGIKDPDIRLKRPQELKLEDWFTLLVSVQKEHA</sequence>
<proteinExistence type="inferred from homology"/>
<dbReference type="PANTHER" id="PTHR11727:SF7">
    <property type="entry name" value="DIMETHYLADENOSINE TRANSFERASE-RELATED"/>
    <property type="match status" value="1"/>
</dbReference>
<keyword evidence="1 7" id="KW-0963">Cytoplasm</keyword>
<dbReference type="InterPro" id="IPR023165">
    <property type="entry name" value="rRNA_Ade_diMease-like_C"/>
</dbReference>
<evidence type="ECO:0000256" key="1">
    <source>
        <dbReference type="ARBA" id="ARBA00022490"/>
    </source>
</evidence>
<dbReference type="GO" id="GO:0052908">
    <property type="term" value="F:16S rRNA (adenine(1518)-N(6)/adenine(1519)-N(6))-dimethyltransferase activity"/>
    <property type="evidence" value="ECO:0007669"/>
    <property type="project" value="UniProtKB-EC"/>
</dbReference>
<dbReference type="InterPro" id="IPR020598">
    <property type="entry name" value="rRNA_Ade_methylase_Trfase_N"/>
</dbReference>
<feature type="domain" description="Ribosomal RNA adenine methylase transferase N-terminal" evidence="9">
    <location>
        <begin position="17"/>
        <end position="187"/>
    </location>
</feature>
<feature type="binding site" evidence="7 8">
    <location>
        <position position="37"/>
    </location>
    <ligand>
        <name>S-adenosyl-L-methionine</name>
        <dbReference type="ChEBI" id="CHEBI:59789"/>
    </ligand>
</feature>
<feature type="binding site" evidence="7 8">
    <location>
        <position position="85"/>
    </location>
    <ligand>
        <name>S-adenosyl-L-methionine</name>
        <dbReference type="ChEBI" id="CHEBI:59789"/>
    </ligand>
</feature>
<comment type="subcellular location">
    <subcellularLocation>
        <location evidence="7">Cytoplasm</location>
    </subcellularLocation>
</comment>
<dbReference type="GO" id="GO:0003723">
    <property type="term" value="F:RNA binding"/>
    <property type="evidence" value="ECO:0007669"/>
    <property type="project" value="UniProtKB-UniRule"/>
</dbReference>
<dbReference type="EC" id="2.1.1.182" evidence="7"/>
<dbReference type="InterPro" id="IPR011530">
    <property type="entry name" value="rRNA_adenine_dimethylase"/>
</dbReference>
<dbReference type="InterPro" id="IPR001737">
    <property type="entry name" value="KsgA/Erm"/>
</dbReference>
<feature type="binding site" evidence="7 8">
    <location>
        <position position="10"/>
    </location>
    <ligand>
        <name>S-adenosyl-L-methionine</name>
        <dbReference type="ChEBI" id="CHEBI:59789"/>
    </ligand>
</feature>
<dbReference type="EMBL" id="CP066690">
    <property type="protein sequence ID" value="QQG44869.1"/>
    <property type="molecule type" value="Genomic_DNA"/>
</dbReference>
<feature type="binding site" evidence="7 8">
    <location>
        <position position="58"/>
    </location>
    <ligand>
        <name>S-adenosyl-L-methionine</name>
        <dbReference type="ChEBI" id="CHEBI:59789"/>
    </ligand>
</feature>
<feature type="binding site" evidence="7 8">
    <location>
        <position position="104"/>
    </location>
    <ligand>
        <name>S-adenosyl-L-methionine</name>
        <dbReference type="ChEBI" id="CHEBI:59789"/>
    </ligand>
</feature>
<evidence type="ECO:0000256" key="6">
    <source>
        <dbReference type="ARBA" id="ARBA00022884"/>
    </source>
</evidence>
<dbReference type="PANTHER" id="PTHR11727">
    <property type="entry name" value="DIMETHYLADENOSINE TRANSFERASE"/>
    <property type="match status" value="1"/>
</dbReference>
<dbReference type="InterPro" id="IPR029063">
    <property type="entry name" value="SAM-dependent_MTases_sf"/>
</dbReference>
<evidence type="ECO:0000256" key="8">
    <source>
        <dbReference type="PROSITE-ProRule" id="PRU01026"/>
    </source>
</evidence>
<evidence type="ECO:0000256" key="7">
    <source>
        <dbReference type="HAMAP-Rule" id="MF_00607"/>
    </source>
</evidence>
<keyword evidence="4 7" id="KW-0808">Transferase</keyword>
<accession>A0A7T5UPI2</accession>
<keyword evidence="6 7" id="KW-0694">RNA-binding</keyword>
<protein>
    <recommendedName>
        <fullName evidence="7">Ribosomal RNA small subunit methyltransferase A</fullName>
        <ecNumber evidence="7">2.1.1.182</ecNumber>
    </recommendedName>
    <alternativeName>
        <fullName evidence="7">16S rRNA (adenine(1518)-N(6)/adenine(1519)-N(6))-dimethyltransferase</fullName>
    </alternativeName>
    <alternativeName>
        <fullName evidence="7">16S rRNA dimethyladenosine transferase</fullName>
    </alternativeName>
    <alternativeName>
        <fullName evidence="7">16S rRNA dimethylase</fullName>
    </alternativeName>
    <alternativeName>
        <fullName evidence="7">S-adenosylmethionine-6-N', N'-adenosyl(rRNA) dimethyltransferase</fullName>
    </alternativeName>
</protein>
<dbReference type="CDD" id="cd02440">
    <property type="entry name" value="AdoMet_MTases"/>
    <property type="match status" value="1"/>
</dbReference>
<evidence type="ECO:0000313" key="11">
    <source>
        <dbReference type="Proteomes" id="UP000595618"/>
    </source>
</evidence>